<dbReference type="Pfam" id="PF07331">
    <property type="entry name" value="TctB"/>
    <property type="match status" value="1"/>
</dbReference>
<protein>
    <submittedName>
        <fullName evidence="3">Putative tricarboxylic transport membrane protein</fullName>
    </submittedName>
</protein>
<organism evidence="3 4">
    <name type="scientific">Aureimonas jatrophae</name>
    <dbReference type="NCBI Taxonomy" id="1166073"/>
    <lineage>
        <taxon>Bacteria</taxon>
        <taxon>Pseudomonadati</taxon>
        <taxon>Pseudomonadota</taxon>
        <taxon>Alphaproteobacteria</taxon>
        <taxon>Hyphomicrobiales</taxon>
        <taxon>Aurantimonadaceae</taxon>
        <taxon>Aureimonas</taxon>
    </lineage>
</organism>
<dbReference type="EMBL" id="FNIT01000002">
    <property type="protein sequence ID" value="SDN84108.1"/>
    <property type="molecule type" value="Genomic_DNA"/>
</dbReference>
<feature type="transmembrane region" description="Helical" evidence="1">
    <location>
        <begin position="16"/>
        <end position="34"/>
    </location>
</feature>
<dbReference type="InterPro" id="IPR009936">
    <property type="entry name" value="DUF1468"/>
</dbReference>
<keyword evidence="1" id="KW-0472">Membrane</keyword>
<keyword evidence="1" id="KW-0812">Transmembrane</keyword>
<evidence type="ECO:0000313" key="4">
    <source>
        <dbReference type="Proteomes" id="UP000198793"/>
    </source>
</evidence>
<name>A0A1H0EP27_9HYPH</name>
<reference evidence="3 4" key="1">
    <citation type="submission" date="2016-10" db="EMBL/GenBank/DDBJ databases">
        <authorList>
            <person name="de Groot N.N."/>
        </authorList>
    </citation>
    <scope>NUCLEOTIDE SEQUENCE [LARGE SCALE GENOMIC DNA]</scope>
    <source>
        <strain evidence="4">L7-484,KACC 16230,DSM 25025</strain>
    </source>
</reference>
<evidence type="ECO:0000259" key="2">
    <source>
        <dbReference type="Pfam" id="PF07331"/>
    </source>
</evidence>
<dbReference type="STRING" id="1166073.SAMN05192530_102138"/>
<dbReference type="OrthoDB" id="7347328at2"/>
<evidence type="ECO:0000256" key="1">
    <source>
        <dbReference type="SAM" id="Phobius"/>
    </source>
</evidence>
<accession>A0A1H0EP27</accession>
<evidence type="ECO:0000313" key="3">
    <source>
        <dbReference type="EMBL" id="SDN84108.1"/>
    </source>
</evidence>
<dbReference type="AlphaFoldDB" id="A0A1H0EP27"/>
<feature type="transmembrane region" description="Helical" evidence="1">
    <location>
        <begin position="46"/>
        <end position="68"/>
    </location>
</feature>
<sequence>MTHPVSTQDERRPDRAALLIGVALGILGALVLLDAQSVRGGAYARIGPATFPTVIGAFLVILSVWTMISAWRGRFPEREPSDTAPVVWIVAGLALQLLLLHPAGFSIATGILFALTARAFGKRKLWISLPAGILFSLAIWLLFTQVLRLALPAGPLEQLFT</sequence>
<feature type="transmembrane region" description="Helical" evidence="1">
    <location>
        <begin position="125"/>
        <end position="143"/>
    </location>
</feature>
<feature type="transmembrane region" description="Helical" evidence="1">
    <location>
        <begin position="88"/>
        <end position="113"/>
    </location>
</feature>
<proteinExistence type="predicted"/>
<dbReference type="RefSeq" id="WP_090670012.1">
    <property type="nucleotide sequence ID" value="NZ_FNIT01000002.1"/>
</dbReference>
<keyword evidence="4" id="KW-1185">Reference proteome</keyword>
<feature type="domain" description="DUF1468" evidence="2">
    <location>
        <begin position="19"/>
        <end position="152"/>
    </location>
</feature>
<gene>
    <name evidence="3" type="ORF">SAMN05192530_102138</name>
</gene>
<keyword evidence="1" id="KW-1133">Transmembrane helix</keyword>
<dbReference type="Proteomes" id="UP000198793">
    <property type="component" value="Unassembled WGS sequence"/>
</dbReference>